<dbReference type="CDD" id="cd00140">
    <property type="entry name" value="beta_clamp"/>
    <property type="match status" value="1"/>
</dbReference>
<dbReference type="Gene3D" id="3.70.10.10">
    <property type="match status" value="1"/>
</dbReference>
<dbReference type="Proteomes" id="UP000053370">
    <property type="component" value="Unassembled WGS sequence"/>
</dbReference>
<dbReference type="EMBL" id="DF968180">
    <property type="protein sequence ID" value="GAP39650.1"/>
    <property type="molecule type" value="Genomic_DNA"/>
</dbReference>
<keyword evidence="7 9" id="KW-0239">DNA-directed DNA polymerase</keyword>
<dbReference type="SMART" id="SM00480">
    <property type="entry name" value="POL3Bc"/>
    <property type="match status" value="1"/>
</dbReference>
<dbReference type="AlphaFoldDB" id="A0A0K8PBY4"/>
<comment type="subcellular location">
    <subcellularLocation>
        <location evidence="1 9">Cytoplasm</location>
    </subcellularLocation>
</comment>
<reference evidence="13" key="1">
    <citation type="journal article" date="2015" name="Genome Announc.">
        <title>Draft Genome Sequence of Anaerolineae Strain TC1, a Novel Isolate from a Methanogenic Wastewater Treatment System.</title>
        <authorList>
            <person name="Matsuura N."/>
            <person name="Tourlousse D.M."/>
            <person name="Sun L."/>
            <person name="Toyonaga M."/>
            <person name="Kuroda K."/>
            <person name="Ohashi A."/>
            <person name="Cruz R."/>
            <person name="Yamaguchi T."/>
            <person name="Sekiguchi Y."/>
        </authorList>
    </citation>
    <scope>NUCLEOTIDE SEQUENCE [LARGE SCALE GENOMIC DNA]</scope>
    <source>
        <strain evidence="13">TC1</strain>
    </source>
</reference>
<evidence type="ECO:0000313" key="13">
    <source>
        <dbReference type="EMBL" id="GAP39650.1"/>
    </source>
</evidence>
<dbReference type="Pfam" id="PF02767">
    <property type="entry name" value="DNA_pol3_beta_2"/>
    <property type="match status" value="1"/>
</dbReference>
<dbReference type="SUPFAM" id="SSF55979">
    <property type="entry name" value="DNA clamp"/>
    <property type="match status" value="3"/>
</dbReference>
<sequence>MNVSVSQANLAHALSIVSHAVAAKSTLAILVNILITTEDGQLKLSATNLELGINYWIPAQIEEEGAVTVPAKLLIDLVNTLPDDKVQLKLDPATQTLSVRCLQIVTDIKGISAEEFPPMPVFDDSEAIAFDMNDLRKMIQQVAFAASSDDSRPVLQGVYLNVNGNEMAMAATDGYRIAVKNIVLKENFDQPISVIIPARTLMELVRITSENDKQVLVTLSSGKMQVIFHLQNVELASQIISGTYVDYKAIIPKSFQTTTVVSTASMLKACSQAAIIARESKNLTRLNIQGGENGAGKVHITAQSEETGFYENYIDANVDGPDIQIAFNVRFLKEVMEVIESPNVSIQTNTSMSPGLIVPLDDNQNYRYVIMPMHFG</sequence>
<gene>
    <name evidence="13" type="ORF">ATC1_12184</name>
</gene>
<evidence type="ECO:0000259" key="11">
    <source>
        <dbReference type="Pfam" id="PF02767"/>
    </source>
</evidence>
<comment type="similarity">
    <text evidence="2 9">Belongs to the beta sliding clamp family.</text>
</comment>
<keyword evidence="8" id="KW-0238">DNA-binding</keyword>
<keyword evidence="3 9" id="KW-0963">Cytoplasm</keyword>
<dbReference type="GO" id="GO:0009360">
    <property type="term" value="C:DNA polymerase III complex"/>
    <property type="evidence" value="ECO:0007669"/>
    <property type="project" value="InterPro"/>
</dbReference>
<evidence type="ECO:0000256" key="2">
    <source>
        <dbReference type="ARBA" id="ARBA00010752"/>
    </source>
</evidence>
<evidence type="ECO:0000256" key="3">
    <source>
        <dbReference type="ARBA" id="ARBA00022490"/>
    </source>
</evidence>
<dbReference type="GO" id="GO:0006271">
    <property type="term" value="P:DNA strand elongation involved in DNA replication"/>
    <property type="evidence" value="ECO:0007669"/>
    <property type="project" value="TreeGrafter"/>
</dbReference>
<keyword evidence="6 9" id="KW-0235">DNA replication</keyword>
<evidence type="ECO:0000256" key="5">
    <source>
        <dbReference type="ARBA" id="ARBA00022695"/>
    </source>
</evidence>
<keyword evidence="14" id="KW-1185">Reference proteome</keyword>
<dbReference type="Gene3D" id="3.10.150.10">
    <property type="entry name" value="DNA Polymerase III, subunit A, domain 2"/>
    <property type="match status" value="1"/>
</dbReference>
<dbReference type="Pfam" id="PF00712">
    <property type="entry name" value="DNA_pol3_beta"/>
    <property type="match status" value="1"/>
</dbReference>
<dbReference type="GO" id="GO:0003677">
    <property type="term" value="F:DNA binding"/>
    <property type="evidence" value="ECO:0007669"/>
    <property type="project" value="UniProtKB-UniRule"/>
</dbReference>
<name>A0A0K8PBY4_9CHLR</name>
<evidence type="ECO:0000256" key="7">
    <source>
        <dbReference type="ARBA" id="ARBA00022932"/>
    </source>
</evidence>
<feature type="domain" description="DNA polymerase III beta sliding clamp central" evidence="11">
    <location>
        <begin position="132"/>
        <end position="244"/>
    </location>
</feature>
<evidence type="ECO:0000259" key="12">
    <source>
        <dbReference type="Pfam" id="PF02768"/>
    </source>
</evidence>
<accession>A0A0K8PBY4</accession>
<dbReference type="PANTHER" id="PTHR30478">
    <property type="entry name" value="DNA POLYMERASE III SUBUNIT BETA"/>
    <property type="match status" value="1"/>
</dbReference>
<evidence type="ECO:0000256" key="4">
    <source>
        <dbReference type="ARBA" id="ARBA00022679"/>
    </source>
</evidence>
<evidence type="ECO:0000256" key="1">
    <source>
        <dbReference type="ARBA" id="ARBA00004496"/>
    </source>
</evidence>
<comment type="function">
    <text evidence="9">Confers DNA tethering and processivity to DNA polymerases and other proteins. Acts as a clamp, forming a ring around DNA (a reaction catalyzed by the clamp-loading complex) which diffuses in an ATP-independent manner freely and bidirectionally along dsDNA. Initially characterized for its ability to contact the catalytic subunit of DNA polymerase III (Pol III), a complex, multichain enzyme responsible for most of the replicative synthesis in bacteria; Pol III exhibits 3'-5' exonuclease proofreading activity. The beta chain is required for initiation of replication as well as for processivity of DNA replication.</text>
</comment>
<evidence type="ECO:0000256" key="6">
    <source>
        <dbReference type="ARBA" id="ARBA00022705"/>
    </source>
</evidence>
<keyword evidence="4 9" id="KW-0808">Transferase</keyword>
<dbReference type="GO" id="GO:0005737">
    <property type="term" value="C:cytoplasm"/>
    <property type="evidence" value="ECO:0007669"/>
    <property type="project" value="UniProtKB-SubCell"/>
</dbReference>
<feature type="domain" description="DNA polymerase III beta sliding clamp N-terminal" evidence="10">
    <location>
        <begin position="1"/>
        <end position="120"/>
    </location>
</feature>
<evidence type="ECO:0000256" key="8">
    <source>
        <dbReference type="ARBA" id="ARBA00023125"/>
    </source>
</evidence>
<dbReference type="PIRSF" id="PIRSF000804">
    <property type="entry name" value="DNA_pol_III_b"/>
    <property type="match status" value="1"/>
</dbReference>
<dbReference type="STRING" id="1678840.ATC1_12184"/>
<dbReference type="InterPro" id="IPR001001">
    <property type="entry name" value="DNA_polIII_beta"/>
</dbReference>
<dbReference type="InterPro" id="IPR022634">
    <property type="entry name" value="DNA_polIII_beta_N"/>
</dbReference>
<protein>
    <recommendedName>
        <fullName evidence="9">Beta sliding clamp</fullName>
    </recommendedName>
</protein>
<feature type="domain" description="DNA polymerase III beta sliding clamp C-terminal" evidence="12">
    <location>
        <begin position="249"/>
        <end position="373"/>
    </location>
</feature>
<dbReference type="PANTHER" id="PTHR30478:SF0">
    <property type="entry name" value="BETA SLIDING CLAMP"/>
    <property type="match status" value="1"/>
</dbReference>
<dbReference type="GO" id="GO:0003887">
    <property type="term" value="F:DNA-directed DNA polymerase activity"/>
    <property type="evidence" value="ECO:0007669"/>
    <property type="project" value="UniProtKB-UniRule"/>
</dbReference>
<evidence type="ECO:0000256" key="9">
    <source>
        <dbReference type="PIRNR" id="PIRNR000804"/>
    </source>
</evidence>
<organism evidence="13">
    <name type="scientific">Flexilinea flocculi</name>
    <dbReference type="NCBI Taxonomy" id="1678840"/>
    <lineage>
        <taxon>Bacteria</taxon>
        <taxon>Bacillati</taxon>
        <taxon>Chloroflexota</taxon>
        <taxon>Anaerolineae</taxon>
        <taxon>Anaerolineales</taxon>
        <taxon>Anaerolineaceae</taxon>
        <taxon>Flexilinea</taxon>
    </lineage>
</organism>
<dbReference type="InterPro" id="IPR022635">
    <property type="entry name" value="DNA_polIII_beta_C"/>
</dbReference>
<proteinExistence type="inferred from homology"/>
<dbReference type="GO" id="GO:0008408">
    <property type="term" value="F:3'-5' exonuclease activity"/>
    <property type="evidence" value="ECO:0007669"/>
    <property type="project" value="InterPro"/>
</dbReference>
<dbReference type="InterPro" id="IPR022637">
    <property type="entry name" value="DNA_polIII_beta_cen"/>
</dbReference>
<evidence type="ECO:0000313" key="14">
    <source>
        <dbReference type="Proteomes" id="UP000053370"/>
    </source>
</evidence>
<keyword evidence="5 9" id="KW-0548">Nucleotidyltransferase</keyword>
<evidence type="ECO:0000259" key="10">
    <source>
        <dbReference type="Pfam" id="PF00712"/>
    </source>
</evidence>
<dbReference type="RefSeq" id="WP_062278272.1">
    <property type="nucleotide sequence ID" value="NZ_DF968180.1"/>
</dbReference>
<dbReference type="InterPro" id="IPR046938">
    <property type="entry name" value="DNA_clamp_sf"/>
</dbReference>
<dbReference type="NCBIfam" id="TIGR00663">
    <property type="entry name" value="dnan"/>
    <property type="match status" value="1"/>
</dbReference>
<comment type="subunit">
    <text evidence="9">Forms a ring-shaped head-to-tail homodimer around DNA.</text>
</comment>
<dbReference type="Pfam" id="PF02768">
    <property type="entry name" value="DNA_pol3_beta_3"/>
    <property type="match status" value="1"/>
</dbReference>